<name>A0A8B8EBG5_CRAVI</name>
<dbReference type="AlphaFoldDB" id="A0A8B8EBG5"/>
<evidence type="ECO:0000259" key="2">
    <source>
        <dbReference type="SMART" id="SM00225"/>
    </source>
</evidence>
<feature type="region of interest" description="Disordered" evidence="1">
    <location>
        <begin position="1"/>
        <end position="58"/>
    </location>
</feature>
<dbReference type="OrthoDB" id="6161846at2759"/>
<accession>A0A8B8EBG5</accession>
<evidence type="ECO:0000313" key="4">
    <source>
        <dbReference type="RefSeq" id="XP_022336851.1"/>
    </source>
</evidence>
<dbReference type="RefSeq" id="XP_022336851.1">
    <property type="nucleotide sequence ID" value="XM_022481143.1"/>
</dbReference>
<organism evidence="3 4">
    <name type="scientific">Crassostrea virginica</name>
    <name type="common">Eastern oyster</name>
    <dbReference type="NCBI Taxonomy" id="6565"/>
    <lineage>
        <taxon>Eukaryota</taxon>
        <taxon>Metazoa</taxon>
        <taxon>Spiralia</taxon>
        <taxon>Lophotrochozoa</taxon>
        <taxon>Mollusca</taxon>
        <taxon>Bivalvia</taxon>
        <taxon>Autobranchia</taxon>
        <taxon>Pteriomorphia</taxon>
        <taxon>Ostreida</taxon>
        <taxon>Ostreoidea</taxon>
        <taxon>Ostreidae</taxon>
        <taxon>Crassostrea</taxon>
    </lineage>
</organism>
<feature type="domain" description="BTB" evidence="2">
    <location>
        <begin position="103"/>
        <end position="210"/>
    </location>
</feature>
<dbReference type="InterPro" id="IPR000210">
    <property type="entry name" value="BTB/POZ_dom"/>
</dbReference>
<dbReference type="Proteomes" id="UP000694844">
    <property type="component" value="Chromosome 5"/>
</dbReference>
<keyword evidence="3" id="KW-1185">Reference proteome</keyword>
<dbReference type="InterPro" id="IPR045068">
    <property type="entry name" value="BACURD1-3"/>
</dbReference>
<dbReference type="Gene3D" id="3.30.710.10">
    <property type="entry name" value="Potassium Channel Kv1.1, Chain A"/>
    <property type="match status" value="1"/>
</dbReference>
<dbReference type="KEGG" id="cvn:111133067"/>
<feature type="compositionally biased region" description="Low complexity" evidence="1">
    <location>
        <begin position="35"/>
        <end position="54"/>
    </location>
</feature>
<dbReference type="PANTHER" id="PTHR11145:SF8">
    <property type="entry name" value="RE57120P"/>
    <property type="match status" value="1"/>
</dbReference>
<evidence type="ECO:0000313" key="3">
    <source>
        <dbReference type="Proteomes" id="UP000694844"/>
    </source>
</evidence>
<dbReference type="Pfam" id="PF02214">
    <property type="entry name" value="BTB_2"/>
    <property type="match status" value="1"/>
</dbReference>
<dbReference type="InterPro" id="IPR003131">
    <property type="entry name" value="T1-type_BTB"/>
</dbReference>
<evidence type="ECO:0000256" key="1">
    <source>
        <dbReference type="SAM" id="MobiDB-lite"/>
    </source>
</evidence>
<dbReference type="GO" id="GO:0051260">
    <property type="term" value="P:protein homooligomerization"/>
    <property type="evidence" value="ECO:0007669"/>
    <property type="project" value="InterPro"/>
</dbReference>
<sequence>MSRRNLTKKTTPVDVPKEISHVDSKMGKRKRKRTLSSSSLSSSCSALSNSSASNDTTFSKAADPEVDLTEEVAYSVKEVEAPMYIPSDKDKASVNLIAEIQKNRLLLNIGGKKFETSAPTLKNEPEGLLAEMISKDSDVAPYKAEGLTTYLLDRSPRFFDFVLDYLRDPLNFVKILPSNKQVLRQLHVEATYYRLTGLVEILEQQGRSSIWEK</sequence>
<reference evidence="4" key="1">
    <citation type="submission" date="2025-08" db="UniProtKB">
        <authorList>
            <consortium name="RefSeq"/>
        </authorList>
    </citation>
    <scope>IDENTIFICATION</scope>
    <source>
        <tissue evidence="4">Whole sample</tissue>
    </source>
</reference>
<gene>
    <name evidence="4" type="primary">LOC111133067</name>
</gene>
<feature type="compositionally biased region" description="Basic and acidic residues" evidence="1">
    <location>
        <begin position="15"/>
        <end position="26"/>
    </location>
</feature>
<proteinExistence type="predicted"/>
<dbReference type="SUPFAM" id="SSF54695">
    <property type="entry name" value="POZ domain"/>
    <property type="match status" value="1"/>
</dbReference>
<dbReference type="SMART" id="SM00225">
    <property type="entry name" value="BTB"/>
    <property type="match status" value="1"/>
</dbReference>
<dbReference type="PANTHER" id="PTHR11145">
    <property type="entry name" value="BTB/POZ DOMAIN-CONTAINING ADAPTER FOR CUL3-MEDIATED RHOA DEGRADATION PROTEIN FAMILY MEMBER"/>
    <property type="match status" value="1"/>
</dbReference>
<dbReference type="InterPro" id="IPR011333">
    <property type="entry name" value="SKP1/BTB/POZ_sf"/>
</dbReference>
<dbReference type="GeneID" id="111133067"/>
<protein>
    <submittedName>
        <fullName evidence="4">Uncharacterized protein LOC111133067</fullName>
    </submittedName>
</protein>